<organism evidence="1 2">
    <name type="scientific">Vibrio maritimus</name>
    <dbReference type="NCBI Taxonomy" id="990268"/>
    <lineage>
        <taxon>Bacteria</taxon>
        <taxon>Pseudomonadati</taxon>
        <taxon>Pseudomonadota</taxon>
        <taxon>Gammaproteobacteria</taxon>
        <taxon>Vibrionales</taxon>
        <taxon>Vibrionaceae</taxon>
        <taxon>Vibrio</taxon>
    </lineage>
</organism>
<name>A0A090T3C0_9VIBR</name>
<dbReference type="AlphaFoldDB" id="A0A090T3C0"/>
<dbReference type="EMBL" id="BBMT01000003">
    <property type="protein sequence ID" value="GAL33239.1"/>
    <property type="molecule type" value="Genomic_DNA"/>
</dbReference>
<evidence type="ECO:0000313" key="2">
    <source>
        <dbReference type="Proteomes" id="UP000029224"/>
    </source>
</evidence>
<reference evidence="1 2" key="2">
    <citation type="submission" date="2014-09" db="EMBL/GenBank/DDBJ databases">
        <authorList>
            <consortium name="NBRP consortium"/>
            <person name="Sawabe T."/>
            <person name="Meirelles P."/>
            <person name="Nakanishi M."/>
            <person name="Sayaka M."/>
            <person name="Hattori M."/>
            <person name="Ohkuma M."/>
        </authorList>
    </citation>
    <scope>NUCLEOTIDE SEQUENCE [LARGE SCALE GENOMIC DNA]</scope>
    <source>
        <strain evidence="1 2">JCM 19240</strain>
    </source>
</reference>
<dbReference type="Proteomes" id="UP000029224">
    <property type="component" value="Unassembled WGS sequence"/>
</dbReference>
<proteinExistence type="predicted"/>
<keyword evidence="2" id="KW-1185">Reference proteome</keyword>
<gene>
    <name evidence="1" type="ORF">JCM19240_1935</name>
</gene>
<accession>A0A090T3C0</accession>
<reference evidence="1 2" key="1">
    <citation type="submission" date="2014-09" db="EMBL/GenBank/DDBJ databases">
        <title>Vibrio maritimus JCM 19240. (C210) whole genome shotgun sequence.</title>
        <authorList>
            <person name="Sawabe T."/>
            <person name="Meirelles P."/>
            <person name="Nakanishi M."/>
            <person name="Sayaka M."/>
            <person name="Hattori M."/>
            <person name="Ohkuma M."/>
        </authorList>
    </citation>
    <scope>NUCLEOTIDE SEQUENCE [LARGE SCALE GENOMIC DNA]</scope>
    <source>
        <strain evidence="1 2">JCM 19240</strain>
    </source>
</reference>
<evidence type="ECO:0000313" key="1">
    <source>
        <dbReference type="EMBL" id="GAL33239.1"/>
    </source>
</evidence>
<protein>
    <submittedName>
        <fullName evidence="1">Uncharacterized protein</fullName>
    </submittedName>
</protein>
<comment type="caution">
    <text evidence="1">The sequence shown here is derived from an EMBL/GenBank/DDBJ whole genome shotgun (WGS) entry which is preliminary data.</text>
</comment>
<sequence length="38" mass="4498">MFGKEKNRAKGKFRFPQSLFTAYSVAKEFPFQLESILR</sequence>